<reference evidence="7 8" key="1">
    <citation type="submission" date="2018-08" db="EMBL/GenBank/DDBJ databases">
        <title>Sphingobium sp. EO9.</title>
        <authorList>
            <person name="Park Y."/>
            <person name="Kim K.H."/>
            <person name="Jeon C.O."/>
        </authorList>
    </citation>
    <scope>NUCLEOTIDE SEQUENCE [LARGE SCALE GENOMIC DNA]</scope>
    <source>
        <strain evidence="7 8">EO9</strain>
    </source>
</reference>
<evidence type="ECO:0000256" key="1">
    <source>
        <dbReference type="ARBA" id="ARBA00001974"/>
    </source>
</evidence>
<feature type="domain" description="FAD/NAD(P)-binding" evidence="5">
    <location>
        <begin position="7"/>
        <end position="307"/>
    </location>
</feature>
<comment type="caution">
    <text evidence="7">The sequence shown here is derived from an EMBL/GenBank/DDBJ whole genome shotgun (WGS) entry which is preliminary data.</text>
</comment>
<keyword evidence="4" id="KW-0560">Oxidoreductase</keyword>
<dbReference type="InterPro" id="IPR016156">
    <property type="entry name" value="FAD/NAD-linked_Rdtase_dimer_sf"/>
</dbReference>
<keyword evidence="3" id="KW-0274">FAD</keyword>
<comment type="cofactor">
    <cofactor evidence="1">
        <name>FAD</name>
        <dbReference type="ChEBI" id="CHEBI:57692"/>
    </cofactor>
</comment>
<dbReference type="InterPro" id="IPR028202">
    <property type="entry name" value="Reductase_C"/>
</dbReference>
<dbReference type="SUPFAM" id="SSF51905">
    <property type="entry name" value="FAD/NAD(P)-binding domain"/>
    <property type="match status" value="2"/>
</dbReference>
<dbReference type="Gene3D" id="3.50.50.60">
    <property type="entry name" value="FAD/NAD(P)-binding domain"/>
    <property type="match status" value="2"/>
</dbReference>
<accession>A0A418YMN8</accession>
<name>A0A418YMN8_9SPHN</name>
<dbReference type="AlphaFoldDB" id="A0A418YMN8"/>
<feature type="domain" description="Reductase C-terminal" evidence="6">
    <location>
        <begin position="326"/>
        <end position="388"/>
    </location>
</feature>
<dbReference type="GO" id="GO:0005737">
    <property type="term" value="C:cytoplasm"/>
    <property type="evidence" value="ECO:0007669"/>
    <property type="project" value="TreeGrafter"/>
</dbReference>
<evidence type="ECO:0000313" key="8">
    <source>
        <dbReference type="Proteomes" id="UP000283469"/>
    </source>
</evidence>
<dbReference type="PRINTS" id="PR00368">
    <property type="entry name" value="FADPNR"/>
</dbReference>
<evidence type="ECO:0000256" key="2">
    <source>
        <dbReference type="ARBA" id="ARBA00022630"/>
    </source>
</evidence>
<dbReference type="PANTHER" id="PTHR43557:SF2">
    <property type="entry name" value="RIESKE DOMAIN-CONTAINING PROTEIN-RELATED"/>
    <property type="match status" value="1"/>
</dbReference>
<evidence type="ECO:0000313" key="7">
    <source>
        <dbReference type="EMBL" id="RJG52439.1"/>
    </source>
</evidence>
<dbReference type="EMBL" id="QVRA01000027">
    <property type="protein sequence ID" value="RJG52439.1"/>
    <property type="molecule type" value="Genomic_DNA"/>
</dbReference>
<proteinExistence type="predicted"/>
<keyword evidence="8" id="KW-1185">Reference proteome</keyword>
<keyword evidence="2" id="KW-0285">Flavoprotein</keyword>
<dbReference type="Gene3D" id="3.30.390.30">
    <property type="match status" value="1"/>
</dbReference>
<evidence type="ECO:0000259" key="5">
    <source>
        <dbReference type="Pfam" id="PF07992"/>
    </source>
</evidence>
<dbReference type="InterPro" id="IPR050446">
    <property type="entry name" value="FAD-oxidoreductase/Apoptosis"/>
</dbReference>
<gene>
    <name evidence="7" type="ORF">D0Z70_20325</name>
</gene>
<sequence>MSLDHGDVVIVGAGHGGAQAALSLRQLGFEGSILMIGRDEEPPYERPPLSKDYLAGEKDFERLYIRPRQSWAEKQIELCLGAEVVAVDADAHVVHLKDGRAVSYGQLVWATGGEARTLNCRGHSLEGVHTVRHRSDVDRIKTDLSAGAWQVVVVGGGYVGLEAAAVLTKLGCQVTLVEACPRVLARVAGEQISAFYEAEHRRQGVDLRVNAEVTALHGQDGRVCSVELAGGEVIPTDMVIVGIGIVPSVAPLIGAGAQGGANIDVDDQCRSSLSDIFAIGDCAAHVSKFAGGVRLRIESVQNANDMAKTVAQAIIGMPASYAATPWFWSNQFDLKLQTVGLSIGHDEAILRGDPASRRFSVIYLKAGTVIALDCVNATRDYVQGKRLV</sequence>
<evidence type="ECO:0000256" key="4">
    <source>
        <dbReference type="ARBA" id="ARBA00023002"/>
    </source>
</evidence>
<evidence type="ECO:0000259" key="6">
    <source>
        <dbReference type="Pfam" id="PF14759"/>
    </source>
</evidence>
<dbReference type="PRINTS" id="PR00411">
    <property type="entry name" value="PNDRDTASEI"/>
</dbReference>
<dbReference type="InterPro" id="IPR023753">
    <property type="entry name" value="FAD/NAD-binding_dom"/>
</dbReference>
<dbReference type="RefSeq" id="WP_119749637.1">
    <property type="nucleotide sequence ID" value="NZ_QVRA01000027.1"/>
</dbReference>
<protein>
    <submittedName>
        <fullName evidence="7">NAD(P)/FAD-dependent oxidoreductase</fullName>
    </submittedName>
</protein>
<organism evidence="7 8">
    <name type="scientific">Sphingobium terrigena</name>
    <dbReference type="NCBI Taxonomy" id="2304063"/>
    <lineage>
        <taxon>Bacteria</taxon>
        <taxon>Pseudomonadati</taxon>
        <taxon>Pseudomonadota</taxon>
        <taxon>Alphaproteobacteria</taxon>
        <taxon>Sphingomonadales</taxon>
        <taxon>Sphingomonadaceae</taxon>
        <taxon>Sphingobium</taxon>
    </lineage>
</organism>
<dbReference type="Pfam" id="PF14759">
    <property type="entry name" value="Reductase_C"/>
    <property type="match status" value="1"/>
</dbReference>
<dbReference type="InterPro" id="IPR036188">
    <property type="entry name" value="FAD/NAD-bd_sf"/>
</dbReference>
<dbReference type="Pfam" id="PF07992">
    <property type="entry name" value="Pyr_redox_2"/>
    <property type="match status" value="1"/>
</dbReference>
<dbReference type="PANTHER" id="PTHR43557">
    <property type="entry name" value="APOPTOSIS-INDUCING FACTOR 1"/>
    <property type="match status" value="1"/>
</dbReference>
<dbReference type="GO" id="GO:0016651">
    <property type="term" value="F:oxidoreductase activity, acting on NAD(P)H"/>
    <property type="evidence" value="ECO:0007669"/>
    <property type="project" value="TreeGrafter"/>
</dbReference>
<dbReference type="Proteomes" id="UP000283469">
    <property type="component" value="Unassembled WGS sequence"/>
</dbReference>
<dbReference type="SUPFAM" id="SSF55424">
    <property type="entry name" value="FAD/NAD-linked reductases, dimerisation (C-terminal) domain"/>
    <property type="match status" value="1"/>
</dbReference>
<evidence type="ECO:0000256" key="3">
    <source>
        <dbReference type="ARBA" id="ARBA00022827"/>
    </source>
</evidence>
<dbReference type="OrthoDB" id="7809559at2"/>